<sequence>MRMTIAVPRGPAWGDALMRSEAARTALVRLPVVAGHDLEQPLQVALMAAGVATDGAGRGDGAGLGVGLPIVCRTARALEVPVGVRPAPGRGSGFGVSLPRADHEGPDAPDA</sequence>
<feature type="compositionally biased region" description="Basic and acidic residues" evidence="1">
    <location>
        <begin position="100"/>
        <end position="111"/>
    </location>
</feature>
<dbReference type="InterPro" id="IPR036890">
    <property type="entry name" value="HATPase_C_sf"/>
</dbReference>
<protein>
    <recommendedName>
        <fullName evidence="4">Histidine kinase</fullName>
    </recommendedName>
</protein>
<organism evidence="2 3">
    <name type="scientific">Methylobacterium frigidaeris</name>
    <dbReference type="NCBI Taxonomy" id="2038277"/>
    <lineage>
        <taxon>Bacteria</taxon>
        <taxon>Pseudomonadati</taxon>
        <taxon>Pseudomonadota</taxon>
        <taxon>Alphaproteobacteria</taxon>
        <taxon>Hyphomicrobiales</taxon>
        <taxon>Methylobacteriaceae</taxon>
        <taxon>Methylobacterium</taxon>
    </lineage>
</organism>
<evidence type="ECO:0000313" key="3">
    <source>
        <dbReference type="Proteomes" id="UP001055286"/>
    </source>
</evidence>
<dbReference type="SUPFAM" id="SSF55874">
    <property type="entry name" value="ATPase domain of HSP90 chaperone/DNA topoisomerase II/histidine kinase"/>
    <property type="match status" value="1"/>
</dbReference>
<dbReference type="Proteomes" id="UP001055286">
    <property type="component" value="Unassembled WGS sequence"/>
</dbReference>
<dbReference type="EMBL" id="BPQJ01000003">
    <property type="protein sequence ID" value="GJD60863.1"/>
    <property type="molecule type" value="Genomic_DNA"/>
</dbReference>
<dbReference type="AlphaFoldDB" id="A0AA37M2T1"/>
<reference evidence="2" key="1">
    <citation type="journal article" date="2016" name="Front. Microbiol.">
        <title>Genome Sequence of the Piezophilic, Mesophilic Sulfate-Reducing Bacterium Desulfovibrio indicus J2T.</title>
        <authorList>
            <person name="Cao J."/>
            <person name="Maignien L."/>
            <person name="Shao Z."/>
            <person name="Alain K."/>
            <person name="Jebbar M."/>
        </authorList>
    </citation>
    <scope>NUCLEOTIDE SEQUENCE</scope>
    <source>
        <strain evidence="2">JCM 32048</strain>
    </source>
</reference>
<dbReference type="Gene3D" id="3.30.565.10">
    <property type="entry name" value="Histidine kinase-like ATPase, C-terminal domain"/>
    <property type="match status" value="1"/>
</dbReference>
<evidence type="ECO:0008006" key="4">
    <source>
        <dbReference type="Google" id="ProtNLM"/>
    </source>
</evidence>
<dbReference type="RefSeq" id="WP_133123349.1">
    <property type="nucleotide sequence ID" value="NZ_BPQJ01000003.1"/>
</dbReference>
<evidence type="ECO:0000313" key="2">
    <source>
        <dbReference type="EMBL" id="GJD60863.1"/>
    </source>
</evidence>
<name>A0AA37M2T1_9HYPH</name>
<feature type="region of interest" description="Disordered" evidence="1">
    <location>
        <begin position="88"/>
        <end position="111"/>
    </location>
</feature>
<proteinExistence type="predicted"/>
<comment type="caution">
    <text evidence="2">The sequence shown here is derived from an EMBL/GenBank/DDBJ whole genome shotgun (WGS) entry which is preliminary data.</text>
</comment>
<accession>A0AA37M2T1</accession>
<evidence type="ECO:0000256" key="1">
    <source>
        <dbReference type="SAM" id="MobiDB-lite"/>
    </source>
</evidence>
<reference evidence="2" key="2">
    <citation type="submission" date="2021-08" db="EMBL/GenBank/DDBJ databases">
        <authorList>
            <person name="Tani A."/>
            <person name="Ola A."/>
            <person name="Ogura Y."/>
            <person name="Katsura K."/>
            <person name="Hayashi T."/>
        </authorList>
    </citation>
    <scope>NUCLEOTIDE SEQUENCE</scope>
    <source>
        <strain evidence="2">JCM 32048</strain>
    </source>
</reference>
<gene>
    <name evidence="2" type="ORF">MPEAHAMD_1003</name>
</gene>
<keyword evidence="3" id="KW-1185">Reference proteome</keyword>